<evidence type="ECO:0000313" key="1">
    <source>
        <dbReference type="EMBL" id="KAG2428324.1"/>
    </source>
</evidence>
<dbReference type="EMBL" id="JAEHOC010000035">
    <property type="protein sequence ID" value="KAG2428324.1"/>
    <property type="molecule type" value="Genomic_DNA"/>
</dbReference>
<organism evidence="1 2">
    <name type="scientific">Chlamydomonas incerta</name>
    <dbReference type="NCBI Taxonomy" id="51695"/>
    <lineage>
        <taxon>Eukaryota</taxon>
        <taxon>Viridiplantae</taxon>
        <taxon>Chlorophyta</taxon>
        <taxon>core chlorophytes</taxon>
        <taxon>Chlorophyceae</taxon>
        <taxon>CS clade</taxon>
        <taxon>Chlamydomonadales</taxon>
        <taxon>Chlamydomonadaceae</taxon>
        <taxon>Chlamydomonas</taxon>
    </lineage>
</organism>
<dbReference type="Proteomes" id="UP000650467">
    <property type="component" value="Unassembled WGS sequence"/>
</dbReference>
<name>A0A835VWQ1_CHLIN</name>
<evidence type="ECO:0000313" key="2">
    <source>
        <dbReference type="Proteomes" id="UP000650467"/>
    </source>
</evidence>
<sequence length="178" mass="19094">MHSSCSSTTSGIWRREEEVLPLRQQFVSNAVHRVAKLVRSGSASATTRGRNRPATAGELQALAAVVEMSAGELAEGLNTAALLRNEDAHPGGLESLRFVVQQALQACGEEPRDAHLAFARRFFSRLPQIEKAFLRMGVLCCVGSESCPPCSLGMGHERARLHVAAGVDKRSGGWVVCA</sequence>
<dbReference type="OrthoDB" id="559149at2759"/>
<reference evidence="1" key="1">
    <citation type="journal article" date="2020" name="bioRxiv">
        <title>Comparative genomics of Chlamydomonas.</title>
        <authorList>
            <person name="Craig R.J."/>
            <person name="Hasan A.R."/>
            <person name="Ness R.W."/>
            <person name="Keightley P.D."/>
        </authorList>
    </citation>
    <scope>NUCLEOTIDE SEQUENCE</scope>
    <source>
        <strain evidence="1">SAG 7.73</strain>
    </source>
</reference>
<gene>
    <name evidence="1" type="ORF">HXX76_010472</name>
</gene>
<protein>
    <submittedName>
        <fullName evidence="1">Uncharacterized protein</fullName>
    </submittedName>
</protein>
<proteinExistence type="predicted"/>
<comment type="caution">
    <text evidence="1">The sequence shown here is derived from an EMBL/GenBank/DDBJ whole genome shotgun (WGS) entry which is preliminary data.</text>
</comment>
<dbReference type="AlphaFoldDB" id="A0A835VWQ1"/>
<keyword evidence="2" id="KW-1185">Reference proteome</keyword>
<accession>A0A835VWQ1</accession>